<sequence>MSLKVNINNIHLKLQCDSDSDKEGSPSNLRKNAFKALQEIEAEFLKFKDILIEDKLREIEKEIDMLNNSNLLNCLSSSISKSDYFNFEHDVKLTPTELSQFNSLNEQSGNIQQENLQHPLYLKKLKLLELKKMEKFQILEQERKCKLRNVSNKFEEEQLSIRCTYKSKIEQVTTNATIISSNSKYSGKTLSQFNTSKNLFSSHFSKSNINNMHSADDLKLKKLKQQKTQYLIEYKKILNDNSIYQNNIKFFPSAELNLFLDKKDINEDLESLGLRGQKLKKENLELFNQQQHVQNNTNSIHSSHISTSSSLQNMSTQLQKQQKLQNQLSSLQQQPQQQQQKQYITLPSPTAIFDHQHQLPLPNGILLNKGDLIQFQDVYTRFQCKVLGWSQGEVWLGRLSDGSKKRLTYSNVIEGKVLLTPL</sequence>
<organism evidence="1 2">
    <name type="scientific">Clydaea vesicula</name>
    <dbReference type="NCBI Taxonomy" id="447962"/>
    <lineage>
        <taxon>Eukaryota</taxon>
        <taxon>Fungi</taxon>
        <taxon>Fungi incertae sedis</taxon>
        <taxon>Chytridiomycota</taxon>
        <taxon>Chytridiomycota incertae sedis</taxon>
        <taxon>Chytridiomycetes</taxon>
        <taxon>Lobulomycetales</taxon>
        <taxon>Lobulomycetaceae</taxon>
        <taxon>Clydaea</taxon>
    </lineage>
</organism>
<reference evidence="1" key="1">
    <citation type="submission" date="2020-05" db="EMBL/GenBank/DDBJ databases">
        <title>Phylogenomic resolution of chytrid fungi.</title>
        <authorList>
            <person name="Stajich J.E."/>
            <person name="Amses K."/>
            <person name="Simmons R."/>
            <person name="Seto K."/>
            <person name="Myers J."/>
            <person name="Bonds A."/>
            <person name="Quandt C.A."/>
            <person name="Barry K."/>
            <person name="Liu P."/>
            <person name="Grigoriev I."/>
            <person name="Longcore J.E."/>
            <person name="James T.Y."/>
        </authorList>
    </citation>
    <scope>NUCLEOTIDE SEQUENCE</scope>
    <source>
        <strain evidence="1">JEL0476</strain>
    </source>
</reference>
<name>A0AAD5XVP6_9FUNG</name>
<evidence type="ECO:0000313" key="1">
    <source>
        <dbReference type="EMBL" id="KAJ3220474.1"/>
    </source>
</evidence>
<dbReference type="EMBL" id="JADGJW010000299">
    <property type="protein sequence ID" value="KAJ3220474.1"/>
    <property type="molecule type" value="Genomic_DNA"/>
</dbReference>
<accession>A0AAD5XVP6</accession>
<dbReference type="AlphaFoldDB" id="A0AAD5XVP6"/>
<keyword evidence="2" id="KW-1185">Reference proteome</keyword>
<evidence type="ECO:0000313" key="2">
    <source>
        <dbReference type="Proteomes" id="UP001211065"/>
    </source>
</evidence>
<comment type="caution">
    <text evidence="1">The sequence shown here is derived from an EMBL/GenBank/DDBJ whole genome shotgun (WGS) entry which is preliminary data.</text>
</comment>
<protein>
    <submittedName>
        <fullName evidence="1">Uncharacterized protein</fullName>
    </submittedName>
</protein>
<proteinExistence type="predicted"/>
<gene>
    <name evidence="1" type="ORF">HK099_004265</name>
</gene>
<dbReference type="Proteomes" id="UP001211065">
    <property type="component" value="Unassembled WGS sequence"/>
</dbReference>